<feature type="transmembrane region" description="Helical" evidence="1">
    <location>
        <begin position="48"/>
        <end position="67"/>
    </location>
</feature>
<organism evidence="2 3">
    <name type="scientific">Malassezia nana</name>
    <dbReference type="NCBI Taxonomy" id="180528"/>
    <lineage>
        <taxon>Eukaryota</taxon>
        <taxon>Fungi</taxon>
        <taxon>Dikarya</taxon>
        <taxon>Basidiomycota</taxon>
        <taxon>Ustilaginomycotina</taxon>
        <taxon>Malasseziomycetes</taxon>
        <taxon>Malasseziales</taxon>
        <taxon>Malasseziaceae</taxon>
        <taxon>Malassezia</taxon>
    </lineage>
</organism>
<sequence>MAEWDADLGLGFPPWYMAYIRLYDYLFSFMTVALLVRTLVSRTRSLHAYALVLSAVCLAAMQVRSCVRPWPTLTRALDLASAELSLGLCMLLLYRALLWRKDDAPSSQRLLALWRPYLLYSHGAWALTLWIVCTRHLYTIMFLVVCVQWGIYAVVLAEVQRLVPVRPSSDGKPSPGSQGALLARLPYVLSSQLHILSLVSVLCMQILFLVVHGYAEELRDFHTWIIVTSRTFSLVFLSLTLLPRFLSRFDVPPNWARAALSHDLPCNDLDST</sequence>
<gene>
    <name evidence="2" type="ORF">MNAN1_001289</name>
</gene>
<evidence type="ECO:0000256" key="1">
    <source>
        <dbReference type="SAM" id="Phobius"/>
    </source>
</evidence>
<dbReference type="EMBL" id="CP119893">
    <property type="protein sequence ID" value="WFD26310.1"/>
    <property type="molecule type" value="Genomic_DNA"/>
</dbReference>
<evidence type="ECO:0000313" key="2">
    <source>
        <dbReference type="EMBL" id="WFD26310.1"/>
    </source>
</evidence>
<accession>A0AAF0EIC2</accession>
<feature type="transmembrane region" description="Helical" evidence="1">
    <location>
        <begin position="221"/>
        <end position="242"/>
    </location>
</feature>
<feature type="transmembrane region" description="Helical" evidence="1">
    <location>
        <begin position="137"/>
        <end position="157"/>
    </location>
</feature>
<keyword evidence="1" id="KW-0472">Membrane</keyword>
<dbReference type="Proteomes" id="UP001213623">
    <property type="component" value="Chromosome 2"/>
</dbReference>
<keyword evidence="1" id="KW-0812">Transmembrane</keyword>
<feature type="transmembrane region" description="Helical" evidence="1">
    <location>
        <begin position="110"/>
        <end position="131"/>
    </location>
</feature>
<feature type="transmembrane region" description="Helical" evidence="1">
    <location>
        <begin position="193"/>
        <end position="215"/>
    </location>
</feature>
<feature type="transmembrane region" description="Helical" evidence="1">
    <location>
        <begin position="16"/>
        <end position="36"/>
    </location>
</feature>
<reference evidence="2" key="1">
    <citation type="submission" date="2023-03" db="EMBL/GenBank/DDBJ databases">
        <title>Mating type loci evolution in Malassezia.</title>
        <authorList>
            <person name="Coelho M.A."/>
        </authorList>
    </citation>
    <scope>NUCLEOTIDE SEQUENCE</scope>
    <source>
        <strain evidence="2">CBS 9557</strain>
    </source>
</reference>
<dbReference type="AlphaFoldDB" id="A0AAF0EIC2"/>
<feature type="transmembrane region" description="Helical" evidence="1">
    <location>
        <begin position="79"/>
        <end position="98"/>
    </location>
</feature>
<proteinExistence type="predicted"/>
<evidence type="ECO:0000313" key="3">
    <source>
        <dbReference type="Proteomes" id="UP001213623"/>
    </source>
</evidence>
<name>A0AAF0EIC2_9BASI</name>
<keyword evidence="1" id="KW-1133">Transmembrane helix</keyword>
<keyword evidence="3" id="KW-1185">Reference proteome</keyword>
<protein>
    <submittedName>
        <fullName evidence="2">Uncharacterized protein</fullName>
    </submittedName>
</protein>